<dbReference type="Pfam" id="PF00440">
    <property type="entry name" value="TetR_N"/>
    <property type="match status" value="2"/>
</dbReference>
<dbReference type="PROSITE" id="PS01081">
    <property type="entry name" value="HTH_TETR_1"/>
    <property type="match status" value="1"/>
</dbReference>
<organism evidence="4 5">
    <name type="scientific">Didymella rabiei</name>
    <name type="common">Chickpea ascochyta blight fungus</name>
    <name type="synonym">Mycosphaerella rabiei</name>
    <dbReference type="NCBI Taxonomy" id="5454"/>
    <lineage>
        <taxon>Eukaryota</taxon>
        <taxon>Fungi</taxon>
        <taxon>Dikarya</taxon>
        <taxon>Ascomycota</taxon>
        <taxon>Pezizomycotina</taxon>
        <taxon>Dothideomycetes</taxon>
        <taxon>Pleosporomycetidae</taxon>
        <taxon>Pleosporales</taxon>
        <taxon>Pleosporineae</taxon>
        <taxon>Didymellaceae</taxon>
        <taxon>Ascochyta</taxon>
    </lineage>
</organism>
<keyword evidence="1" id="KW-0238">DNA-binding</keyword>
<evidence type="ECO:0000259" key="3">
    <source>
        <dbReference type="PROSITE" id="PS50977"/>
    </source>
</evidence>
<evidence type="ECO:0000313" key="4">
    <source>
        <dbReference type="EMBL" id="KZM27733.1"/>
    </source>
</evidence>
<keyword evidence="5" id="KW-1185">Reference proteome</keyword>
<dbReference type="PRINTS" id="PR00455">
    <property type="entry name" value="HTHTETR"/>
</dbReference>
<reference evidence="4 5" key="1">
    <citation type="journal article" date="2016" name="Sci. Rep.">
        <title>Draft genome sequencing and secretome analysis of fungal phytopathogen Ascochyta rabiei provides insight into the necrotrophic effector repertoire.</title>
        <authorList>
            <person name="Verma S."/>
            <person name="Gazara R.K."/>
            <person name="Nizam S."/>
            <person name="Parween S."/>
            <person name="Chattopadhyay D."/>
            <person name="Verma P.K."/>
        </authorList>
    </citation>
    <scope>NUCLEOTIDE SEQUENCE [LARGE SCALE GENOMIC DNA]</scope>
    <source>
        <strain evidence="4 5">ArDII</strain>
    </source>
</reference>
<dbReference type="Proteomes" id="UP000076837">
    <property type="component" value="Unassembled WGS sequence"/>
</dbReference>
<feature type="region of interest" description="Disordered" evidence="2">
    <location>
        <begin position="1"/>
        <end position="23"/>
    </location>
</feature>
<dbReference type="EMBL" id="JYNV01000060">
    <property type="protein sequence ID" value="KZM27733.1"/>
    <property type="molecule type" value="Genomic_DNA"/>
</dbReference>
<feature type="domain" description="HTH tetR-type" evidence="3">
    <location>
        <begin position="202"/>
        <end position="262"/>
    </location>
</feature>
<dbReference type="PANTHER" id="PTHR30055">
    <property type="entry name" value="HTH-TYPE TRANSCRIPTIONAL REGULATOR RUTR"/>
    <property type="match status" value="1"/>
</dbReference>
<evidence type="ECO:0000256" key="2">
    <source>
        <dbReference type="SAM" id="MobiDB-lite"/>
    </source>
</evidence>
<dbReference type="PANTHER" id="PTHR30055:SF146">
    <property type="entry name" value="HTH-TYPE TRANSCRIPTIONAL DUAL REGULATOR CECR"/>
    <property type="match status" value="1"/>
</dbReference>
<feature type="domain" description="HTH tetR-type" evidence="3">
    <location>
        <begin position="24"/>
        <end position="84"/>
    </location>
</feature>
<proteinExistence type="predicted"/>
<gene>
    <name evidence="4" type="ORF">ST47_g1295</name>
</gene>
<dbReference type="GO" id="GO:0000976">
    <property type="term" value="F:transcription cis-regulatory region binding"/>
    <property type="evidence" value="ECO:0007669"/>
    <property type="project" value="TreeGrafter"/>
</dbReference>
<dbReference type="InterPro" id="IPR050109">
    <property type="entry name" value="HTH-type_TetR-like_transc_reg"/>
</dbReference>
<evidence type="ECO:0000256" key="1">
    <source>
        <dbReference type="ARBA" id="ARBA00023125"/>
    </source>
</evidence>
<dbReference type="AlphaFoldDB" id="A0A163LET2"/>
<accession>A0A163LET2</accession>
<name>A0A163LET2_DIDRA</name>
<sequence length="395" mass="44279">MTDTEARRTGPRRWRGQEPEDRRAARRTQLIEAGLQIMGTEGAAAATMRATCREAALTERYFYESFANRDELLVAVLDEVVLGARDTILDALEAAPSEPSALIRHVVKAFTNYVFKDPRRGRIMFVESQAEPALWDRGRELMAEFTNPISASLELMYGSEATDSANSELNSVGLFGALAFIYQAHTPSSKISRKRGRRLGPEDRREQIIVSAAKVFEEKSFADVSMTELAKAAGVGRPLLNHYFGSKRELYLDVVRRFVFIPEVAVDRIPRSASQEKRIGAVIDRWLDVAWRHRDMWISTVMSDDLRRDPEMDRILQDADDVAARRMMDALEIRPSEGSEAAVHSMIVAYGGLAKAASKQWLVTGALDREQVHLLLVRSLLAIVRDVLPACEADS</sequence>
<dbReference type="SUPFAM" id="SSF46689">
    <property type="entry name" value="Homeodomain-like"/>
    <property type="match status" value="2"/>
</dbReference>
<dbReference type="GO" id="GO:0003700">
    <property type="term" value="F:DNA-binding transcription factor activity"/>
    <property type="evidence" value="ECO:0007669"/>
    <property type="project" value="TreeGrafter"/>
</dbReference>
<protein>
    <recommendedName>
        <fullName evidence="3">HTH tetR-type domain-containing protein</fullName>
    </recommendedName>
</protein>
<evidence type="ECO:0000313" key="5">
    <source>
        <dbReference type="Proteomes" id="UP000076837"/>
    </source>
</evidence>
<dbReference type="Gene3D" id="1.10.357.10">
    <property type="entry name" value="Tetracycline Repressor, domain 2"/>
    <property type="match status" value="2"/>
</dbReference>
<dbReference type="InterPro" id="IPR009057">
    <property type="entry name" value="Homeodomain-like_sf"/>
</dbReference>
<comment type="caution">
    <text evidence="4">The sequence shown here is derived from an EMBL/GenBank/DDBJ whole genome shotgun (WGS) entry which is preliminary data.</text>
</comment>
<dbReference type="PROSITE" id="PS50977">
    <property type="entry name" value="HTH_TETR_2"/>
    <property type="match status" value="2"/>
</dbReference>
<dbReference type="InterPro" id="IPR001647">
    <property type="entry name" value="HTH_TetR"/>
</dbReference>
<dbReference type="InterPro" id="IPR023772">
    <property type="entry name" value="DNA-bd_HTH_TetR-type_CS"/>
</dbReference>